<organism evidence="4 5">
    <name type="scientific">Sphingosinicella microcystinivorans</name>
    <dbReference type="NCBI Taxonomy" id="335406"/>
    <lineage>
        <taxon>Bacteria</taxon>
        <taxon>Pseudomonadati</taxon>
        <taxon>Pseudomonadota</taxon>
        <taxon>Alphaproteobacteria</taxon>
        <taxon>Sphingomonadales</taxon>
        <taxon>Sphingosinicellaceae</taxon>
        <taxon>Sphingosinicella</taxon>
    </lineage>
</organism>
<dbReference type="Proteomes" id="UP000275727">
    <property type="component" value="Chromosome"/>
</dbReference>
<evidence type="ECO:0000313" key="4">
    <source>
        <dbReference type="EMBL" id="BBE35500.1"/>
    </source>
</evidence>
<dbReference type="AlphaFoldDB" id="A0AAD1G296"/>
<protein>
    <submittedName>
        <fullName evidence="4">4-oxalocrotonate tautomerase</fullName>
    </submittedName>
</protein>
<evidence type="ECO:0000313" key="5">
    <source>
        <dbReference type="Proteomes" id="UP000275727"/>
    </source>
</evidence>
<dbReference type="SUPFAM" id="SSF55331">
    <property type="entry name" value="Tautomerase/MIF"/>
    <property type="match status" value="1"/>
</dbReference>
<evidence type="ECO:0000256" key="1">
    <source>
        <dbReference type="ARBA" id="ARBA00006723"/>
    </source>
</evidence>
<dbReference type="Gene3D" id="3.30.429.10">
    <property type="entry name" value="Macrophage Migration Inhibitory Factor"/>
    <property type="match status" value="1"/>
</dbReference>
<feature type="domain" description="4-oxalocrotonate tautomerase-like" evidence="3">
    <location>
        <begin position="2"/>
        <end position="64"/>
    </location>
</feature>
<dbReference type="GO" id="GO:0016853">
    <property type="term" value="F:isomerase activity"/>
    <property type="evidence" value="ECO:0007669"/>
    <property type="project" value="UniProtKB-KW"/>
</dbReference>
<dbReference type="InterPro" id="IPR004370">
    <property type="entry name" value="4-OT-like_dom"/>
</dbReference>
<keyword evidence="2" id="KW-0413">Isomerase</keyword>
<dbReference type="RefSeq" id="WP_126494906.1">
    <property type="nucleotide sequence ID" value="NZ_AP018711.1"/>
</dbReference>
<proteinExistence type="inferred from homology"/>
<dbReference type="PANTHER" id="PTHR35530">
    <property type="entry name" value="TAUTOMERASE-RELATED"/>
    <property type="match status" value="1"/>
</dbReference>
<sequence length="79" mass="8998">MPFVTVQTTREGTKDGVDHVTPEQKAAIHRGIADLLFEVLGKPPEWTWVVIQEVALEDWGWGGMPVLEYRRRLAERAGR</sequence>
<dbReference type="InterPro" id="IPR014347">
    <property type="entry name" value="Tautomerase/MIF_sf"/>
</dbReference>
<reference evidence="4 5" key="1">
    <citation type="submission" date="2018-06" db="EMBL/GenBank/DDBJ databases">
        <title>Complete Genome Sequence of the Microcystin-Degrading Bacterium Sphingosinicella microcystinivorans Strain B-9.</title>
        <authorList>
            <person name="Jin H."/>
            <person name="Nishizawa T."/>
            <person name="Guo Y."/>
            <person name="Nishizawa A."/>
            <person name="Park H."/>
            <person name="Kato H."/>
            <person name="Tsuji K."/>
            <person name="Harada K."/>
        </authorList>
    </citation>
    <scope>NUCLEOTIDE SEQUENCE [LARGE SCALE GENOMIC DNA]</scope>
    <source>
        <strain evidence="4 5">B9</strain>
    </source>
</reference>
<dbReference type="KEGG" id="smic:SmB9_31580"/>
<comment type="similarity">
    <text evidence="1">Belongs to the 4-oxalocrotonate tautomerase family.</text>
</comment>
<evidence type="ECO:0000259" key="3">
    <source>
        <dbReference type="Pfam" id="PF01361"/>
    </source>
</evidence>
<dbReference type="PANTHER" id="PTHR35530:SF1">
    <property type="entry name" value="2-HYDROXYMUCONATE TAUTOMERASE"/>
    <property type="match status" value="1"/>
</dbReference>
<gene>
    <name evidence="4" type="ORF">SmB9_31580</name>
</gene>
<dbReference type="EMBL" id="AP018711">
    <property type="protein sequence ID" value="BBE35500.1"/>
    <property type="molecule type" value="Genomic_DNA"/>
</dbReference>
<accession>A0AAD1G296</accession>
<dbReference type="Pfam" id="PF01361">
    <property type="entry name" value="Tautomerase"/>
    <property type="match status" value="1"/>
</dbReference>
<evidence type="ECO:0000256" key="2">
    <source>
        <dbReference type="ARBA" id="ARBA00023235"/>
    </source>
</evidence>
<name>A0AAD1G296_SPHMI</name>